<evidence type="ECO:0000313" key="1">
    <source>
        <dbReference type="EMBL" id="CAH0112688.1"/>
    </source>
</evidence>
<evidence type="ECO:0008006" key="3">
    <source>
        <dbReference type="Google" id="ProtNLM"/>
    </source>
</evidence>
<dbReference type="PANTHER" id="PTHR10492">
    <property type="match status" value="1"/>
</dbReference>
<dbReference type="AlphaFoldDB" id="A0A8J2S8H8"/>
<name>A0A8J2S8H8_9CRUS</name>
<proteinExistence type="predicted"/>
<dbReference type="OrthoDB" id="1728974at2759"/>
<gene>
    <name evidence="1" type="ORF">DGAL_LOCUS16459</name>
</gene>
<dbReference type="PANTHER" id="PTHR10492:SF57">
    <property type="entry name" value="ATP-DEPENDENT DNA HELICASE"/>
    <property type="match status" value="1"/>
</dbReference>
<evidence type="ECO:0000313" key="2">
    <source>
        <dbReference type="Proteomes" id="UP000789390"/>
    </source>
</evidence>
<organism evidence="1 2">
    <name type="scientific">Daphnia galeata</name>
    <dbReference type="NCBI Taxonomy" id="27404"/>
    <lineage>
        <taxon>Eukaryota</taxon>
        <taxon>Metazoa</taxon>
        <taxon>Ecdysozoa</taxon>
        <taxon>Arthropoda</taxon>
        <taxon>Crustacea</taxon>
        <taxon>Branchiopoda</taxon>
        <taxon>Diplostraca</taxon>
        <taxon>Cladocera</taxon>
        <taxon>Anomopoda</taxon>
        <taxon>Daphniidae</taxon>
        <taxon>Daphnia</taxon>
    </lineage>
</organism>
<keyword evidence="2" id="KW-1185">Reference proteome</keyword>
<dbReference type="Proteomes" id="UP000789390">
    <property type="component" value="Unassembled WGS sequence"/>
</dbReference>
<reference evidence="1" key="1">
    <citation type="submission" date="2021-11" db="EMBL/GenBank/DDBJ databases">
        <authorList>
            <person name="Schell T."/>
        </authorList>
    </citation>
    <scope>NUCLEOTIDE SEQUENCE</scope>
    <source>
        <strain evidence="1">M5</strain>
    </source>
</reference>
<sequence>MKFPAAWMLAFAKHHPTGSPFTTRRSVFFQPGKEENALIRAAMQDTTLTAYFKLMIPMQGNISTEKSRIIMFFITRTASGNLEKYNQSHRKIAHVDGVEYPTFKLAAIALNLLEDDRVWENTMTEAATYRMPHELRQLFVDICLYCNPANPLHPNLALKWIQNKLHLNNQTMEDLSLPIPDFHLINQLIQDHMGETDENTRQEKIIMSEMMLAQLNDETTRSNFEAGSYAADLTRRADIIISDEATMKLNLALDAIDSACPLLNTETGCKSLKPPTSTTGHQQWPLFKQIRLVQNMRTVPGSQEFADRLIKLGNGTLPKTPRLNNPELIEIPPDFLYMDTNMIEHDFGHPTQLLDDGVADQIYNRAILCPKK</sequence>
<dbReference type="EMBL" id="CAKKLH010000329">
    <property type="protein sequence ID" value="CAH0112688.1"/>
    <property type="molecule type" value="Genomic_DNA"/>
</dbReference>
<accession>A0A8J2S8H8</accession>
<comment type="caution">
    <text evidence="1">The sequence shown here is derived from an EMBL/GenBank/DDBJ whole genome shotgun (WGS) entry which is preliminary data.</text>
</comment>
<protein>
    <recommendedName>
        <fullName evidence="3">Helitron helicase-like domain-containing protein</fullName>
    </recommendedName>
</protein>